<gene>
    <name evidence="2" type="ORF">BXYJ_LOCUS7182</name>
</gene>
<evidence type="ECO:0000313" key="4">
    <source>
        <dbReference type="Proteomes" id="UP000659654"/>
    </source>
</evidence>
<dbReference type="SMR" id="A0A1I7SQ06"/>
<dbReference type="EMBL" id="CAJFDI010000003">
    <property type="protein sequence ID" value="CAD5222214.1"/>
    <property type="molecule type" value="Genomic_DNA"/>
</dbReference>
<accession>A0A1I7SQ06</accession>
<dbReference type="Proteomes" id="UP000582659">
    <property type="component" value="Unassembled WGS sequence"/>
</dbReference>
<evidence type="ECO:0000313" key="5">
    <source>
        <dbReference type="WBParaSite" id="BXY_1515100.1"/>
    </source>
</evidence>
<name>A0A1I7SQ06_BURXY</name>
<protein>
    <submittedName>
        <fullName evidence="2">(pine wood nematode) hypothetical protein</fullName>
    </submittedName>
</protein>
<reference evidence="5" key="1">
    <citation type="submission" date="2016-11" db="UniProtKB">
        <authorList>
            <consortium name="WormBaseParasite"/>
        </authorList>
    </citation>
    <scope>IDENTIFICATION</scope>
</reference>
<organism evidence="3 5">
    <name type="scientific">Bursaphelenchus xylophilus</name>
    <name type="common">Pinewood nematode worm</name>
    <name type="synonym">Aphelenchoides xylophilus</name>
    <dbReference type="NCBI Taxonomy" id="6326"/>
    <lineage>
        <taxon>Eukaryota</taxon>
        <taxon>Metazoa</taxon>
        <taxon>Ecdysozoa</taxon>
        <taxon>Nematoda</taxon>
        <taxon>Chromadorea</taxon>
        <taxon>Rhabditida</taxon>
        <taxon>Tylenchina</taxon>
        <taxon>Tylenchomorpha</taxon>
        <taxon>Aphelenchoidea</taxon>
        <taxon>Aphelenchoididae</taxon>
        <taxon>Bursaphelenchus</taxon>
    </lineage>
</organism>
<dbReference type="WBParaSite" id="BXY_1515100.1">
    <property type="protein sequence ID" value="BXY_1515100.1"/>
    <property type="gene ID" value="BXY_1515100"/>
</dbReference>
<evidence type="ECO:0000313" key="3">
    <source>
        <dbReference type="Proteomes" id="UP000095284"/>
    </source>
</evidence>
<feature type="compositionally biased region" description="Basic and acidic residues" evidence="1">
    <location>
        <begin position="63"/>
        <end position="76"/>
    </location>
</feature>
<feature type="region of interest" description="Disordered" evidence="1">
    <location>
        <begin position="1"/>
        <end position="87"/>
    </location>
</feature>
<proteinExistence type="predicted"/>
<evidence type="ECO:0000256" key="1">
    <source>
        <dbReference type="SAM" id="MobiDB-lite"/>
    </source>
</evidence>
<feature type="compositionally biased region" description="Basic and acidic residues" evidence="1">
    <location>
        <begin position="29"/>
        <end position="54"/>
    </location>
</feature>
<dbReference type="EMBL" id="CAJFCV020000003">
    <property type="protein sequence ID" value="CAG9109450.1"/>
    <property type="molecule type" value="Genomic_DNA"/>
</dbReference>
<dbReference type="AlphaFoldDB" id="A0A1I7SQ06"/>
<dbReference type="Proteomes" id="UP000095284">
    <property type="component" value="Unplaced"/>
</dbReference>
<dbReference type="Proteomes" id="UP000659654">
    <property type="component" value="Unassembled WGS sequence"/>
</dbReference>
<keyword evidence="4" id="KW-1185">Reference proteome</keyword>
<evidence type="ECO:0000313" key="2">
    <source>
        <dbReference type="EMBL" id="CAD5222214.1"/>
    </source>
</evidence>
<sequence>MEGNWGGEETKERDLWSPRKTAPGTSTARQEKRAPPVRKVSFEMVKKKVSERKMTRLSLAEHAGGDKHREQPEKKARFCSPNKAMDF</sequence>
<feature type="compositionally biased region" description="Basic and acidic residues" evidence="1">
    <location>
        <begin position="8"/>
        <end position="17"/>
    </location>
</feature>
<reference evidence="2" key="2">
    <citation type="submission" date="2020-09" db="EMBL/GenBank/DDBJ databases">
        <authorList>
            <person name="Kikuchi T."/>
        </authorList>
    </citation>
    <scope>NUCLEOTIDE SEQUENCE</scope>
    <source>
        <strain evidence="2">Ka4C1</strain>
    </source>
</reference>